<dbReference type="AlphaFoldDB" id="A0A0H5RP34"/>
<proteinExistence type="inferred from homology"/>
<dbReference type="Gene3D" id="1.25.40.10">
    <property type="entry name" value="Tetratricopeptide repeat domain"/>
    <property type="match status" value="2"/>
</dbReference>
<dbReference type="PANTHER" id="PTHR11102">
    <property type="entry name" value="SEL-1-LIKE PROTEIN"/>
    <property type="match status" value="1"/>
</dbReference>
<feature type="non-terminal residue" evidence="2">
    <location>
        <position position="1"/>
    </location>
</feature>
<dbReference type="Pfam" id="PF08238">
    <property type="entry name" value="Sel1"/>
    <property type="match status" value="6"/>
</dbReference>
<dbReference type="InterPro" id="IPR006597">
    <property type="entry name" value="Sel1-like"/>
</dbReference>
<dbReference type="PANTHER" id="PTHR11102:SF160">
    <property type="entry name" value="ERAD-ASSOCIATED E3 UBIQUITIN-PROTEIN LIGASE COMPONENT HRD3"/>
    <property type="match status" value="1"/>
</dbReference>
<dbReference type="SUPFAM" id="SSF81901">
    <property type="entry name" value="HCP-like"/>
    <property type="match status" value="3"/>
</dbReference>
<sequence>DLAIPVPIYQVLMKDSQTTTNSMEEPHLALSKPEQASQFDSAINERVPLSANGATECVDRDEVVRELPGQRDERDPGAEVSERGQDYCKNECFDGKVLDIGDEECYDLGTSAGITALLKSLDGKEVDDILDQLDSSDLEIEHIVLMAGLYQRKVNRVDLIQRALAIDRSSSIVNTLHHIAARHACFDSMMLLANSNYAESQYALAVMFSDLDDLDKYEHWLEKAAEGGHALSMMKMVALLSNTDAARCFKYSMMGALAGLRTAQFHTGRCLILGRGVEKDPVAGLKFVLQAAESGLADAQVLAGGILIQGLPTVVADTERAIHWFTEAAKQGNPEAMYITGSLMLSGSAGLELNVEEGMRLIRAAADGENPRAQLDLGKMYNAGENVPEDLHLGFTWSLRSALHGVHTATFIIGVMYLEGMGCERNVLSGCHWVERAVKLGNPDAVAVLQSLMSDPKIQEGYEDWKETQLLLKIMAPSMRVNLARMV</sequence>
<dbReference type="InterPro" id="IPR011990">
    <property type="entry name" value="TPR-like_helical_dom_sf"/>
</dbReference>
<protein>
    <submittedName>
        <fullName evidence="2">Uncharacterized protein</fullName>
    </submittedName>
</protein>
<dbReference type="InterPro" id="IPR050767">
    <property type="entry name" value="Sel1_AlgK"/>
</dbReference>
<name>A0A0H5RP34_9EUKA</name>
<reference evidence="2" key="1">
    <citation type="submission" date="2015-04" db="EMBL/GenBank/DDBJ databases">
        <title>The genome sequence of the plant pathogenic Rhizarian Plasmodiophora brassicae reveals insights in its biotrophic life cycle and the origin of chitin synthesis.</title>
        <authorList>
            <person name="Schwelm A."/>
            <person name="Fogelqvist J."/>
            <person name="Knaust A."/>
            <person name="Julke S."/>
            <person name="Lilja T."/>
            <person name="Dhandapani V."/>
            <person name="Bonilla-Rosso G."/>
            <person name="Karlsson M."/>
            <person name="Shevchenko A."/>
            <person name="Choi S.R."/>
            <person name="Kim H.G."/>
            <person name="Park J.Y."/>
            <person name="Lim Y.P."/>
            <person name="Ludwig-Muller J."/>
            <person name="Dixelius C."/>
        </authorList>
    </citation>
    <scope>NUCLEOTIDE SEQUENCE</scope>
    <source>
        <tissue evidence="2">Potato root galls</tissue>
    </source>
</reference>
<organism evidence="2">
    <name type="scientific">Spongospora subterranea</name>
    <dbReference type="NCBI Taxonomy" id="70186"/>
    <lineage>
        <taxon>Eukaryota</taxon>
        <taxon>Sar</taxon>
        <taxon>Rhizaria</taxon>
        <taxon>Endomyxa</taxon>
        <taxon>Phytomyxea</taxon>
        <taxon>Plasmodiophorida</taxon>
        <taxon>Plasmodiophoridae</taxon>
        <taxon>Spongospora</taxon>
    </lineage>
</organism>
<evidence type="ECO:0000256" key="1">
    <source>
        <dbReference type="ARBA" id="ARBA00038101"/>
    </source>
</evidence>
<evidence type="ECO:0000313" key="2">
    <source>
        <dbReference type="EMBL" id="CRZ10479.1"/>
    </source>
</evidence>
<comment type="similarity">
    <text evidence="1">Belongs to the sel-1 family.</text>
</comment>
<accession>A0A0H5RP34</accession>
<dbReference type="EMBL" id="HACM01010037">
    <property type="protein sequence ID" value="CRZ10479.1"/>
    <property type="molecule type" value="Transcribed_RNA"/>
</dbReference>
<dbReference type="SMART" id="SM00671">
    <property type="entry name" value="SEL1"/>
    <property type="match status" value="6"/>
</dbReference>